<comment type="caution">
    <text evidence="14">The sequence shown here is derived from an EMBL/GenBank/DDBJ whole genome shotgun (WGS) entry which is preliminary data.</text>
</comment>
<evidence type="ECO:0000259" key="13">
    <source>
        <dbReference type="Pfam" id="PF04909"/>
    </source>
</evidence>
<dbReference type="GO" id="GO:0016787">
    <property type="term" value="F:hydrolase activity"/>
    <property type="evidence" value="ECO:0007669"/>
    <property type="project" value="InterPro"/>
</dbReference>
<dbReference type="Gene3D" id="3.20.20.140">
    <property type="entry name" value="Metal-dependent hydrolases"/>
    <property type="match status" value="1"/>
</dbReference>
<dbReference type="AlphaFoldDB" id="A0AA40FAT2"/>
<comment type="pathway">
    <text evidence="1">Secondary metabolite metabolism; quinolate metabolism.</text>
</comment>
<dbReference type="GO" id="GO:0005829">
    <property type="term" value="C:cytosol"/>
    <property type="evidence" value="ECO:0007669"/>
    <property type="project" value="TreeGrafter"/>
</dbReference>
<evidence type="ECO:0000256" key="1">
    <source>
        <dbReference type="ARBA" id="ARBA00005079"/>
    </source>
</evidence>
<evidence type="ECO:0000313" key="15">
    <source>
        <dbReference type="Proteomes" id="UP001172155"/>
    </source>
</evidence>
<evidence type="ECO:0000256" key="9">
    <source>
        <dbReference type="ARBA" id="ARBA00023239"/>
    </source>
</evidence>
<evidence type="ECO:0000256" key="7">
    <source>
        <dbReference type="ARBA" id="ARBA00022793"/>
    </source>
</evidence>
<dbReference type="Pfam" id="PF04909">
    <property type="entry name" value="Amidohydro_2"/>
    <property type="match status" value="1"/>
</dbReference>
<organism evidence="14 15">
    <name type="scientific">Schizothecium vesticola</name>
    <dbReference type="NCBI Taxonomy" id="314040"/>
    <lineage>
        <taxon>Eukaryota</taxon>
        <taxon>Fungi</taxon>
        <taxon>Dikarya</taxon>
        <taxon>Ascomycota</taxon>
        <taxon>Pezizomycotina</taxon>
        <taxon>Sordariomycetes</taxon>
        <taxon>Sordariomycetidae</taxon>
        <taxon>Sordariales</taxon>
        <taxon>Schizotheciaceae</taxon>
        <taxon>Schizothecium</taxon>
    </lineage>
</organism>
<feature type="region of interest" description="Disordered" evidence="12">
    <location>
        <begin position="330"/>
        <end position="355"/>
    </location>
</feature>
<dbReference type="InterPro" id="IPR006680">
    <property type="entry name" value="Amidohydro-rel"/>
</dbReference>
<dbReference type="SUPFAM" id="SSF51556">
    <property type="entry name" value="Metallo-dependent hydrolases"/>
    <property type="match status" value="1"/>
</dbReference>
<keyword evidence="15" id="KW-1185">Reference proteome</keyword>
<dbReference type="PANTHER" id="PTHR21240:SF27">
    <property type="entry name" value="2-AMINO-3-CARBOXYMUCONATE-6-SEMIALDEHYDE DECARBOXYLASE"/>
    <property type="match status" value="1"/>
</dbReference>
<feature type="domain" description="Amidohydrolase-related" evidence="13">
    <location>
        <begin position="12"/>
        <end position="312"/>
    </location>
</feature>
<keyword evidence="8" id="KW-0862">Zinc</keyword>
<evidence type="ECO:0000256" key="3">
    <source>
        <dbReference type="ARBA" id="ARBA00011245"/>
    </source>
</evidence>
<dbReference type="PANTHER" id="PTHR21240">
    <property type="entry name" value="2-AMINO-3-CARBOXYLMUCONATE-6-SEMIALDEHYDE DECARBOXYLASE"/>
    <property type="match status" value="1"/>
</dbReference>
<evidence type="ECO:0000256" key="6">
    <source>
        <dbReference type="ARBA" id="ARBA00022723"/>
    </source>
</evidence>
<proteinExistence type="inferred from homology"/>
<gene>
    <name evidence="14" type="ORF">B0T18DRAFT_315735</name>
</gene>
<evidence type="ECO:0000256" key="11">
    <source>
        <dbReference type="RuleBase" id="RU366045"/>
    </source>
</evidence>
<comment type="subunit">
    <text evidence="3">Monomer.</text>
</comment>
<evidence type="ECO:0000313" key="14">
    <source>
        <dbReference type="EMBL" id="KAK0754324.1"/>
    </source>
</evidence>
<evidence type="ECO:0000256" key="2">
    <source>
        <dbReference type="ARBA" id="ARBA00005871"/>
    </source>
</evidence>
<dbReference type="Proteomes" id="UP001172155">
    <property type="component" value="Unassembled WGS sequence"/>
</dbReference>
<keyword evidence="6" id="KW-0479">Metal-binding</keyword>
<dbReference type="EC" id="4.1.1.45" evidence="4"/>
<dbReference type="GO" id="GO:0019748">
    <property type="term" value="P:secondary metabolic process"/>
    <property type="evidence" value="ECO:0007669"/>
    <property type="project" value="TreeGrafter"/>
</dbReference>
<dbReference type="InterPro" id="IPR032465">
    <property type="entry name" value="ACMSD"/>
</dbReference>
<name>A0AA40FAT2_9PEZI</name>
<keyword evidence="7 11" id="KW-0210">Decarboxylase</keyword>
<dbReference type="GO" id="GO:0001760">
    <property type="term" value="F:aminocarboxymuconate-semialdehyde decarboxylase activity"/>
    <property type="evidence" value="ECO:0007669"/>
    <property type="project" value="UniProtKB-EC"/>
</dbReference>
<evidence type="ECO:0000256" key="10">
    <source>
        <dbReference type="ARBA" id="ARBA00031120"/>
    </source>
</evidence>
<dbReference type="InterPro" id="IPR032466">
    <property type="entry name" value="Metal_Hydrolase"/>
</dbReference>
<dbReference type="GO" id="GO:0046872">
    <property type="term" value="F:metal ion binding"/>
    <property type="evidence" value="ECO:0007669"/>
    <property type="project" value="UniProtKB-KW"/>
</dbReference>
<comment type="similarity">
    <text evidence="2">Belongs to the metallo-dependent hydrolases superfamily. ACMSD family.</text>
</comment>
<evidence type="ECO:0000256" key="5">
    <source>
        <dbReference type="ARBA" id="ARBA00021214"/>
    </source>
</evidence>
<evidence type="ECO:0000256" key="8">
    <source>
        <dbReference type="ARBA" id="ARBA00022833"/>
    </source>
</evidence>
<accession>A0AA40FAT2</accession>
<keyword evidence="9 11" id="KW-0456">Lyase</keyword>
<protein>
    <recommendedName>
        <fullName evidence="5">2-amino-3-carboxymuconate-6-semialdehyde decarboxylase</fullName>
        <ecNumber evidence="4">4.1.1.45</ecNumber>
    </recommendedName>
    <alternativeName>
        <fullName evidence="10">Picolinate carboxylase</fullName>
    </alternativeName>
</protein>
<evidence type="ECO:0000256" key="12">
    <source>
        <dbReference type="SAM" id="MobiDB-lite"/>
    </source>
</evidence>
<sequence>MYVGSTFFRRVQPNCYSPSARLAEMDATGVDVQVLSTVPVLFCYDAPAAPAALLARSLNNHIASVCRAHPTRFVGLGTVPLQDIPAAVAELRRLRSDLGLAGIQIGTSIDASTMLDDARLEPFWAACEETACPVFVHPLGYALARENGARWGRHWASWLVGMPCETALAMHALTAGGVLVRHPGLRVCFAHGGGAFPALLGRVQHGFDCRPDLVAGEAEGVTPTRHFEGRGGEGQIWIDSLMHDPDLLEFVIRKMGPDGASRIVLGSDYPFPLGEVPIAGKMLLEDEKVGRFLGWEERARILSRNAIRFLGLGDEFELRYEQRLQEADGASSESVALSESPKEPVDGAWGGRGQAEDEARLKKLGLGDEVGRGRVRVVDADLDLEL</sequence>
<reference evidence="14" key="1">
    <citation type="submission" date="2023-06" db="EMBL/GenBank/DDBJ databases">
        <title>Genome-scale phylogeny and comparative genomics of the fungal order Sordariales.</title>
        <authorList>
            <consortium name="Lawrence Berkeley National Laboratory"/>
            <person name="Hensen N."/>
            <person name="Bonometti L."/>
            <person name="Westerberg I."/>
            <person name="Brannstrom I.O."/>
            <person name="Guillou S."/>
            <person name="Cros-Aarteil S."/>
            <person name="Calhoun S."/>
            <person name="Haridas S."/>
            <person name="Kuo A."/>
            <person name="Mondo S."/>
            <person name="Pangilinan J."/>
            <person name="Riley R."/>
            <person name="LaButti K."/>
            <person name="Andreopoulos B."/>
            <person name="Lipzen A."/>
            <person name="Chen C."/>
            <person name="Yanf M."/>
            <person name="Daum C."/>
            <person name="Ng V."/>
            <person name="Clum A."/>
            <person name="Steindorff A."/>
            <person name="Ohm R."/>
            <person name="Martin F."/>
            <person name="Silar P."/>
            <person name="Natvig D."/>
            <person name="Lalanne C."/>
            <person name="Gautier V."/>
            <person name="Ament-velasquez S.L."/>
            <person name="Kruys A."/>
            <person name="Hutchinson M.I."/>
            <person name="Powell A.J."/>
            <person name="Barry K."/>
            <person name="Miller A.N."/>
            <person name="Grigoriev I.V."/>
            <person name="Debuchy R."/>
            <person name="Gladieux P."/>
            <person name="Thoren M.H."/>
            <person name="Johannesson H."/>
        </authorList>
    </citation>
    <scope>NUCLEOTIDE SEQUENCE</scope>
    <source>
        <strain evidence="14">SMH3187-1</strain>
    </source>
</reference>
<dbReference type="EMBL" id="JAUKUD010000001">
    <property type="protein sequence ID" value="KAK0754324.1"/>
    <property type="molecule type" value="Genomic_DNA"/>
</dbReference>
<evidence type="ECO:0000256" key="4">
    <source>
        <dbReference type="ARBA" id="ARBA00012365"/>
    </source>
</evidence>